<dbReference type="InterPro" id="IPR012349">
    <property type="entry name" value="Split_barrel_FMN-bd"/>
</dbReference>
<dbReference type="Proteomes" id="UP000598426">
    <property type="component" value="Unassembled WGS sequence"/>
</dbReference>
<keyword evidence="2" id="KW-1185">Reference proteome</keyword>
<proteinExistence type="predicted"/>
<gene>
    <name evidence="1" type="ORF">IF188_05325</name>
</gene>
<organism evidence="1 2">
    <name type="scientific">Microbacterium helvum</name>
    <dbReference type="NCBI Taxonomy" id="2773713"/>
    <lineage>
        <taxon>Bacteria</taxon>
        <taxon>Bacillati</taxon>
        <taxon>Actinomycetota</taxon>
        <taxon>Actinomycetes</taxon>
        <taxon>Micrococcales</taxon>
        <taxon>Microbacteriaceae</taxon>
        <taxon>Microbacterium</taxon>
    </lineage>
</organism>
<evidence type="ECO:0000313" key="1">
    <source>
        <dbReference type="EMBL" id="MBD3941120.1"/>
    </source>
</evidence>
<evidence type="ECO:0000313" key="2">
    <source>
        <dbReference type="Proteomes" id="UP000598426"/>
    </source>
</evidence>
<dbReference type="InterPro" id="IPR004378">
    <property type="entry name" value="F420H2_quin_Rdtase"/>
</dbReference>
<dbReference type="Gene3D" id="2.30.110.10">
    <property type="entry name" value="Electron Transport, Fmn-binding Protein, Chain A"/>
    <property type="match status" value="1"/>
</dbReference>
<comment type="caution">
    <text evidence="1">The sequence shown here is derived from an EMBL/GenBank/DDBJ whole genome shotgun (WGS) entry which is preliminary data.</text>
</comment>
<sequence length="184" mass="20610">MAEHPSVAERILRMRWLMRAPIPLYRAGWGWLLGHRLLMIEHLGRASHQPRFVVVEVVDRKPNVVRVASGFGHRAQWYRNLRANGVAYLSTGTAHRVLAKVQLLDAGGSAAVLREYSRRHPFAWRLLGPALTSLSGDAVTPIVEFTRPEGWTPHHTPPSRCHAPSRAFLIRSRATSARRAGGNP</sequence>
<reference evidence="1 2" key="1">
    <citation type="submission" date="2020-09" db="EMBL/GenBank/DDBJ databases">
        <title>Isolation and identification of active actinomycetes.</title>
        <authorList>
            <person name="Li X."/>
        </authorList>
    </citation>
    <scope>NUCLEOTIDE SEQUENCE [LARGE SCALE GENOMIC DNA]</scope>
    <source>
        <strain evidence="1 2">NEAU-LLC</strain>
    </source>
</reference>
<dbReference type="EMBL" id="JACXZS010000002">
    <property type="protein sequence ID" value="MBD3941120.1"/>
    <property type="molecule type" value="Genomic_DNA"/>
</dbReference>
<dbReference type="NCBIfam" id="TIGR00026">
    <property type="entry name" value="hi_GC_TIGR00026"/>
    <property type="match status" value="1"/>
</dbReference>
<protein>
    <submittedName>
        <fullName evidence="1">Nitroreductase family deazaflavin-dependent oxidoreductase</fullName>
    </submittedName>
</protein>
<name>A0ABR8NKC7_9MICO</name>
<accession>A0ABR8NKC7</accession>